<dbReference type="EMBL" id="JACXVP010000002">
    <property type="protein sequence ID" value="KAG5621413.1"/>
    <property type="molecule type" value="Genomic_DNA"/>
</dbReference>
<reference evidence="1 2" key="1">
    <citation type="submission" date="2020-09" db="EMBL/GenBank/DDBJ databases">
        <title>De no assembly of potato wild relative species, Solanum commersonii.</title>
        <authorList>
            <person name="Cho K."/>
        </authorList>
    </citation>
    <scope>NUCLEOTIDE SEQUENCE [LARGE SCALE GENOMIC DNA]</scope>
    <source>
        <strain evidence="1">LZ3.2</strain>
        <tissue evidence="1">Leaf</tissue>
    </source>
</reference>
<organism evidence="1 2">
    <name type="scientific">Solanum commersonii</name>
    <name type="common">Commerson's wild potato</name>
    <name type="synonym">Commerson's nightshade</name>
    <dbReference type="NCBI Taxonomy" id="4109"/>
    <lineage>
        <taxon>Eukaryota</taxon>
        <taxon>Viridiplantae</taxon>
        <taxon>Streptophyta</taxon>
        <taxon>Embryophyta</taxon>
        <taxon>Tracheophyta</taxon>
        <taxon>Spermatophyta</taxon>
        <taxon>Magnoliopsida</taxon>
        <taxon>eudicotyledons</taxon>
        <taxon>Gunneridae</taxon>
        <taxon>Pentapetalae</taxon>
        <taxon>asterids</taxon>
        <taxon>lamiids</taxon>
        <taxon>Solanales</taxon>
        <taxon>Solanaceae</taxon>
        <taxon>Solanoideae</taxon>
        <taxon>Solaneae</taxon>
        <taxon>Solanum</taxon>
    </lineage>
</organism>
<sequence length="59" mass="7128">MRHLDENLRINHHCGEYLYLYYNAAKSYSLEEFDNHFVEFKNKYPAAAVVLEHDFGFEK</sequence>
<dbReference type="Proteomes" id="UP000824120">
    <property type="component" value="Chromosome 2"/>
</dbReference>
<dbReference type="AlphaFoldDB" id="A0A9J6A9W2"/>
<protein>
    <submittedName>
        <fullName evidence="1">Uncharacterized protein</fullName>
    </submittedName>
</protein>
<comment type="caution">
    <text evidence="1">The sequence shown here is derived from an EMBL/GenBank/DDBJ whole genome shotgun (WGS) entry which is preliminary data.</text>
</comment>
<accession>A0A9J6A9W2</accession>
<keyword evidence="2" id="KW-1185">Reference proteome</keyword>
<gene>
    <name evidence="1" type="ORF">H5410_006631</name>
</gene>
<name>A0A9J6A9W2_SOLCO</name>
<proteinExistence type="predicted"/>
<evidence type="ECO:0000313" key="1">
    <source>
        <dbReference type="EMBL" id="KAG5621413.1"/>
    </source>
</evidence>
<evidence type="ECO:0000313" key="2">
    <source>
        <dbReference type="Proteomes" id="UP000824120"/>
    </source>
</evidence>
<dbReference type="OrthoDB" id="1105059at2759"/>